<dbReference type="EMBL" id="CAADFN010000054">
    <property type="protein sequence ID" value="VFK19171.1"/>
    <property type="molecule type" value="Genomic_DNA"/>
</dbReference>
<name>A0A450WQ51_9GAMM</name>
<proteinExistence type="predicted"/>
<organism evidence="1">
    <name type="scientific">Candidatus Kentrum sp. LFY</name>
    <dbReference type="NCBI Taxonomy" id="2126342"/>
    <lineage>
        <taxon>Bacteria</taxon>
        <taxon>Pseudomonadati</taxon>
        <taxon>Pseudomonadota</taxon>
        <taxon>Gammaproteobacteria</taxon>
        <taxon>Candidatus Kentrum</taxon>
    </lineage>
</organism>
<gene>
    <name evidence="1" type="ORF">BECKLFY1418C_GA0070996_105414</name>
</gene>
<accession>A0A450WQ51</accession>
<dbReference type="AlphaFoldDB" id="A0A450WQ51"/>
<protein>
    <submittedName>
        <fullName evidence="1">Uncharacterized protein</fullName>
    </submittedName>
</protein>
<reference evidence="1" key="1">
    <citation type="submission" date="2019-02" db="EMBL/GenBank/DDBJ databases">
        <authorList>
            <person name="Gruber-Vodicka R. H."/>
            <person name="Seah K. B. B."/>
        </authorList>
    </citation>
    <scope>NUCLEOTIDE SEQUENCE</scope>
    <source>
        <strain evidence="1">BECK_BY7</strain>
    </source>
</reference>
<sequence length="81" mass="9455">MISRYRKNKPPERTGTGTHPVSILARSVDMSSGWGLRNEFCMIRMDAFSESDIRIIPYETRRYRIQPTEKSYCIAHYPLAT</sequence>
<evidence type="ECO:0000313" key="1">
    <source>
        <dbReference type="EMBL" id="VFK19171.1"/>
    </source>
</evidence>